<evidence type="ECO:0000313" key="1">
    <source>
        <dbReference type="EMBL" id="EEC69436.1"/>
    </source>
</evidence>
<accession>B8BMB6</accession>
<reference evidence="1 2" key="1">
    <citation type="journal article" date="2005" name="PLoS Biol.">
        <title>The genomes of Oryza sativa: a history of duplications.</title>
        <authorList>
            <person name="Yu J."/>
            <person name="Wang J."/>
            <person name="Lin W."/>
            <person name="Li S."/>
            <person name="Li H."/>
            <person name="Zhou J."/>
            <person name="Ni P."/>
            <person name="Dong W."/>
            <person name="Hu S."/>
            <person name="Zeng C."/>
            <person name="Zhang J."/>
            <person name="Zhang Y."/>
            <person name="Li R."/>
            <person name="Xu Z."/>
            <person name="Li S."/>
            <person name="Li X."/>
            <person name="Zheng H."/>
            <person name="Cong L."/>
            <person name="Lin L."/>
            <person name="Yin J."/>
            <person name="Geng J."/>
            <person name="Li G."/>
            <person name="Shi J."/>
            <person name="Liu J."/>
            <person name="Lv H."/>
            <person name="Li J."/>
            <person name="Wang J."/>
            <person name="Deng Y."/>
            <person name="Ran L."/>
            <person name="Shi X."/>
            <person name="Wang X."/>
            <person name="Wu Q."/>
            <person name="Li C."/>
            <person name="Ren X."/>
            <person name="Wang J."/>
            <person name="Wang X."/>
            <person name="Li D."/>
            <person name="Liu D."/>
            <person name="Zhang X."/>
            <person name="Ji Z."/>
            <person name="Zhao W."/>
            <person name="Sun Y."/>
            <person name="Zhang Z."/>
            <person name="Bao J."/>
            <person name="Han Y."/>
            <person name="Dong L."/>
            <person name="Ji J."/>
            <person name="Chen P."/>
            <person name="Wu S."/>
            <person name="Liu J."/>
            <person name="Xiao Y."/>
            <person name="Bu D."/>
            <person name="Tan J."/>
            <person name="Yang L."/>
            <person name="Ye C."/>
            <person name="Zhang J."/>
            <person name="Xu J."/>
            <person name="Zhou Y."/>
            <person name="Yu Y."/>
            <person name="Zhang B."/>
            <person name="Zhuang S."/>
            <person name="Wei H."/>
            <person name="Liu B."/>
            <person name="Lei M."/>
            <person name="Yu H."/>
            <person name="Li Y."/>
            <person name="Xu H."/>
            <person name="Wei S."/>
            <person name="He X."/>
            <person name="Fang L."/>
            <person name="Zhang Z."/>
            <person name="Zhang Y."/>
            <person name="Huang X."/>
            <person name="Su Z."/>
            <person name="Tong W."/>
            <person name="Li J."/>
            <person name="Tong Z."/>
            <person name="Li S."/>
            <person name="Ye J."/>
            <person name="Wang L."/>
            <person name="Fang L."/>
            <person name="Lei T."/>
            <person name="Chen C."/>
            <person name="Chen H."/>
            <person name="Xu Z."/>
            <person name="Li H."/>
            <person name="Huang H."/>
            <person name="Zhang F."/>
            <person name="Xu H."/>
            <person name="Li N."/>
            <person name="Zhao C."/>
            <person name="Li S."/>
            <person name="Dong L."/>
            <person name="Huang Y."/>
            <person name="Li L."/>
            <person name="Xi Y."/>
            <person name="Qi Q."/>
            <person name="Li W."/>
            <person name="Zhang B."/>
            <person name="Hu W."/>
            <person name="Zhang Y."/>
            <person name="Tian X."/>
            <person name="Jiao Y."/>
            <person name="Liang X."/>
            <person name="Jin J."/>
            <person name="Gao L."/>
            <person name="Zheng W."/>
            <person name="Hao B."/>
            <person name="Liu S."/>
            <person name="Wang W."/>
            <person name="Yuan L."/>
            <person name="Cao M."/>
            <person name="McDermott J."/>
            <person name="Samudrala R."/>
            <person name="Wang J."/>
            <person name="Wong G.K."/>
            <person name="Yang H."/>
        </authorList>
    </citation>
    <scope>NUCLEOTIDE SEQUENCE [LARGE SCALE GENOMIC DNA]</scope>
    <source>
        <strain evidence="2">cv. 93-11</strain>
    </source>
</reference>
<dbReference type="Gramene" id="BGIOSGA036055-TA">
    <property type="protein sequence ID" value="BGIOSGA036055-PA"/>
    <property type="gene ID" value="BGIOSGA036055"/>
</dbReference>
<name>B8BMB6_ORYSI</name>
<proteinExistence type="predicted"/>
<dbReference type="EMBL" id="CM000137">
    <property type="protein sequence ID" value="EEC69436.1"/>
    <property type="molecule type" value="Genomic_DNA"/>
</dbReference>
<gene>
    <name evidence="1" type="ORF">OsI_38611</name>
</gene>
<evidence type="ECO:0000313" key="2">
    <source>
        <dbReference type="Proteomes" id="UP000007015"/>
    </source>
</evidence>
<sequence length="103" mass="12204">MDEHRRLLCSEIEHLRHYKQWKDKWNNSWSRLSKEKDQLLKERDAALQEAHMWRTELGKAREQAVVQEATIARADEKLRASEADAWVYCLHIAICYSAVVVPD</sequence>
<dbReference type="HOGENOM" id="CLU_178840_0_0_1"/>
<protein>
    <submittedName>
        <fullName evidence="1">Uncharacterized protein</fullName>
    </submittedName>
</protein>
<keyword evidence="2" id="KW-1185">Reference proteome</keyword>
<dbReference type="Proteomes" id="UP000007015">
    <property type="component" value="Chromosome 12"/>
</dbReference>
<dbReference type="AlphaFoldDB" id="B8BMB6"/>
<organism evidence="1 2">
    <name type="scientific">Oryza sativa subsp. indica</name>
    <name type="common">Rice</name>
    <dbReference type="NCBI Taxonomy" id="39946"/>
    <lineage>
        <taxon>Eukaryota</taxon>
        <taxon>Viridiplantae</taxon>
        <taxon>Streptophyta</taxon>
        <taxon>Embryophyta</taxon>
        <taxon>Tracheophyta</taxon>
        <taxon>Spermatophyta</taxon>
        <taxon>Magnoliopsida</taxon>
        <taxon>Liliopsida</taxon>
        <taxon>Poales</taxon>
        <taxon>Poaceae</taxon>
        <taxon>BOP clade</taxon>
        <taxon>Oryzoideae</taxon>
        <taxon>Oryzeae</taxon>
        <taxon>Oryzinae</taxon>
        <taxon>Oryza</taxon>
        <taxon>Oryza sativa</taxon>
    </lineage>
</organism>
<dbReference type="OMA" id="HLRHYKQ"/>
<dbReference type="STRING" id="39946.B8BMB6"/>